<dbReference type="Proteomes" id="UP001595908">
    <property type="component" value="Unassembled WGS sequence"/>
</dbReference>
<proteinExistence type="predicted"/>
<gene>
    <name evidence="1" type="ORF">ACFPL4_34365</name>
</gene>
<accession>A0ABV9VIM0</accession>
<name>A0ABV9VIM0_STRAZ</name>
<dbReference type="RefSeq" id="WP_051710144.1">
    <property type="nucleotide sequence ID" value="NZ_JBHSJE010000016.1"/>
</dbReference>
<dbReference type="GeneID" id="31237415"/>
<organism evidence="1 2">
    <name type="scientific">Streptomyces atroolivaceus</name>
    <dbReference type="NCBI Taxonomy" id="66869"/>
    <lineage>
        <taxon>Bacteria</taxon>
        <taxon>Bacillati</taxon>
        <taxon>Actinomycetota</taxon>
        <taxon>Actinomycetes</taxon>
        <taxon>Kitasatosporales</taxon>
        <taxon>Streptomycetaceae</taxon>
        <taxon>Streptomyces</taxon>
    </lineage>
</organism>
<protein>
    <recommendedName>
        <fullName evidence="3">Transcriptional regulator</fullName>
    </recommendedName>
</protein>
<evidence type="ECO:0000313" key="1">
    <source>
        <dbReference type="EMBL" id="MFC4983361.1"/>
    </source>
</evidence>
<reference evidence="2" key="1">
    <citation type="journal article" date="2019" name="Int. J. Syst. Evol. Microbiol.">
        <title>The Global Catalogue of Microorganisms (GCM) 10K type strain sequencing project: providing services to taxonomists for standard genome sequencing and annotation.</title>
        <authorList>
            <consortium name="The Broad Institute Genomics Platform"/>
            <consortium name="The Broad Institute Genome Sequencing Center for Infectious Disease"/>
            <person name="Wu L."/>
            <person name="Ma J."/>
        </authorList>
    </citation>
    <scope>NUCLEOTIDE SEQUENCE [LARGE SCALE GENOMIC DNA]</scope>
    <source>
        <strain evidence="2">ICMP 257</strain>
    </source>
</reference>
<dbReference type="EMBL" id="JBHSJE010000016">
    <property type="protein sequence ID" value="MFC4983361.1"/>
    <property type="molecule type" value="Genomic_DNA"/>
</dbReference>
<evidence type="ECO:0008006" key="3">
    <source>
        <dbReference type="Google" id="ProtNLM"/>
    </source>
</evidence>
<sequence>MPSSLRRRTAHLRAAYTRETHALASAGIDRHDARASSAGSGLGLDACTTSQRRLRALLALGLLNHGPTSTWPRNVSLADVTRYTLVVSARHDNLVLTTRAPYNVACWLVGRNRLPQIGLPGLRVETSYEEGWRLRHLPTGAALTVTSDRNGRLRGPATAGSNYAQLWTTGVPLTAEEHAALNALPPLRADTETLLAALTVRLCAHAPDESWDVGTWFSSLAGRPSRAHHHQRRLAAAADQCTLHWDSDPHPDDLFASLTDPVIGLVGAIGEKDSSGWRLRYRHACLTAHPVAYGH</sequence>
<keyword evidence="2" id="KW-1185">Reference proteome</keyword>
<comment type="caution">
    <text evidence="1">The sequence shown here is derived from an EMBL/GenBank/DDBJ whole genome shotgun (WGS) entry which is preliminary data.</text>
</comment>
<evidence type="ECO:0000313" key="2">
    <source>
        <dbReference type="Proteomes" id="UP001595908"/>
    </source>
</evidence>